<evidence type="ECO:0000313" key="4">
    <source>
        <dbReference type="Proteomes" id="UP001239782"/>
    </source>
</evidence>
<reference evidence="3 4" key="1">
    <citation type="submission" date="2023-08" db="EMBL/GenBank/DDBJ databases">
        <title>Pleionea litopenaei sp. nov., isolated from stomach of juvenile Litopenaeus vannamei.</title>
        <authorList>
            <person name="Rho A.M."/>
            <person name="Hwang C.Y."/>
        </authorList>
    </citation>
    <scope>NUCLEOTIDE SEQUENCE [LARGE SCALE GENOMIC DNA]</scope>
    <source>
        <strain evidence="3 4">HL-JVS1</strain>
    </source>
</reference>
<dbReference type="Proteomes" id="UP001239782">
    <property type="component" value="Chromosome"/>
</dbReference>
<evidence type="ECO:0000313" key="3">
    <source>
        <dbReference type="EMBL" id="WMS88340.1"/>
    </source>
</evidence>
<dbReference type="InterPro" id="IPR021812">
    <property type="entry name" value="DUF3391"/>
</dbReference>
<dbReference type="PANTHER" id="PTHR43155">
    <property type="entry name" value="CYCLIC DI-GMP PHOSPHODIESTERASE PA4108-RELATED"/>
    <property type="match status" value="1"/>
</dbReference>
<dbReference type="PROSITE" id="PS51832">
    <property type="entry name" value="HD_GYP"/>
    <property type="match status" value="1"/>
</dbReference>
<organism evidence="3 4">
    <name type="scientific">Pleionea litopenaei</name>
    <dbReference type="NCBI Taxonomy" id="3070815"/>
    <lineage>
        <taxon>Bacteria</taxon>
        <taxon>Pseudomonadati</taxon>
        <taxon>Pseudomonadota</taxon>
        <taxon>Gammaproteobacteria</taxon>
        <taxon>Oceanospirillales</taxon>
        <taxon>Pleioneaceae</taxon>
        <taxon>Pleionea</taxon>
    </lineage>
</organism>
<dbReference type="RefSeq" id="WP_309203551.1">
    <property type="nucleotide sequence ID" value="NZ_CP133548.1"/>
</dbReference>
<dbReference type="KEGG" id="plei:Q9312_05325"/>
<feature type="compositionally biased region" description="Polar residues" evidence="1">
    <location>
        <begin position="63"/>
        <end position="72"/>
    </location>
</feature>
<dbReference type="AlphaFoldDB" id="A0AA51RVM6"/>
<accession>A0AA51RVM6</accession>
<dbReference type="PANTHER" id="PTHR43155:SF2">
    <property type="entry name" value="CYCLIC DI-GMP PHOSPHODIESTERASE PA4108"/>
    <property type="match status" value="1"/>
</dbReference>
<dbReference type="Gene3D" id="1.10.3210.10">
    <property type="entry name" value="Hypothetical protein af1432"/>
    <property type="match status" value="1"/>
</dbReference>
<evidence type="ECO:0000259" key="2">
    <source>
        <dbReference type="PROSITE" id="PS51832"/>
    </source>
</evidence>
<feature type="region of interest" description="Disordered" evidence="1">
    <location>
        <begin position="62"/>
        <end position="81"/>
    </location>
</feature>
<dbReference type="CDD" id="cd00077">
    <property type="entry name" value="HDc"/>
    <property type="match status" value="1"/>
</dbReference>
<dbReference type="InterPro" id="IPR037522">
    <property type="entry name" value="HD_GYP_dom"/>
</dbReference>
<dbReference type="SUPFAM" id="SSF109604">
    <property type="entry name" value="HD-domain/PDEase-like"/>
    <property type="match status" value="1"/>
</dbReference>
<dbReference type="Pfam" id="PF13487">
    <property type="entry name" value="HD_5"/>
    <property type="match status" value="1"/>
</dbReference>
<dbReference type="GO" id="GO:0008081">
    <property type="term" value="F:phosphoric diester hydrolase activity"/>
    <property type="evidence" value="ECO:0007669"/>
    <property type="project" value="UniProtKB-ARBA"/>
</dbReference>
<protein>
    <submittedName>
        <fullName evidence="3">HD-GYP domain-containing protein</fullName>
    </submittedName>
</protein>
<sequence length="396" mass="43976">MFKKVAIEQLSVGMYVEAVAESKAGGSATKVIQKGIIKSTETIEKLGKLGISSLIIDTAKSIGDNQQPTTHPAASPRVKKTRSFSDKLNDAQAMYLRAKELQAQAMDNIYEGKSLNLEGFVELSDEFVDSLFDDPDALLCVSMMKNKDDYLLEHSINVALLLGAFAGYLKMPEKDVKSLILGGFLHDIGKVKIADEILKKPGRLTPEEYQVMQRHVEYGEAAVEGLQGLPDIARQVMLQHHEKLNGNGYPRGLDKDSISLYGKMAAIADCYDAITSTRCYKDGEVSGRAFKILLNDSGSHFDAGLVGKFIKCIGVYPVGTVVALKSGRLGIVLRRNKQNPLRPLVRVFYNLRHKHYIEAKEVDLSRAYEDDEIEKSMRGESLDIDVPKYFKEFLFS</sequence>
<feature type="domain" description="HD-GYP" evidence="2">
    <location>
        <begin position="129"/>
        <end position="325"/>
    </location>
</feature>
<dbReference type="EMBL" id="CP133548">
    <property type="protein sequence ID" value="WMS88340.1"/>
    <property type="molecule type" value="Genomic_DNA"/>
</dbReference>
<dbReference type="Pfam" id="PF11871">
    <property type="entry name" value="DUF3391"/>
    <property type="match status" value="1"/>
</dbReference>
<dbReference type="InterPro" id="IPR003607">
    <property type="entry name" value="HD/PDEase_dom"/>
</dbReference>
<keyword evidence="4" id="KW-1185">Reference proteome</keyword>
<dbReference type="NCBIfam" id="TIGR00277">
    <property type="entry name" value="HDIG"/>
    <property type="match status" value="1"/>
</dbReference>
<name>A0AA51RVM6_9GAMM</name>
<proteinExistence type="predicted"/>
<evidence type="ECO:0000256" key="1">
    <source>
        <dbReference type="SAM" id="MobiDB-lite"/>
    </source>
</evidence>
<gene>
    <name evidence="3" type="ORF">Q9312_05325</name>
</gene>
<dbReference type="InterPro" id="IPR006675">
    <property type="entry name" value="HDIG_dom"/>
</dbReference>
<dbReference type="SMART" id="SM00471">
    <property type="entry name" value="HDc"/>
    <property type="match status" value="1"/>
</dbReference>